<sequence length="193" mass="22007">MQLDDYTKSVLSDEKLLRSKLLIYFKKPEAVEYYAKTAILAFNAGEQKELKKVRDWSWWGFFYGGIFLWYRKSSEACIFFTSSLFFGFLFALSTANANAREQLVLFVFGICVSLLIANHLGKYSKFYIIEEFIYNLKRSNGDDALLATYGETNTFALIFGVIVSPVLIPGGIFLLSFPFLVILSVIIQRLATS</sequence>
<accession>A0A7H9CJH4</accession>
<protein>
    <submittedName>
        <fullName evidence="2">Putative membrane protein</fullName>
    </submittedName>
</protein>
<dbReference type="EMBL" id="CP049075">
    <property type="protein sequence ID" value="QLI05418.1"/>
    <property type="molecule type" value="Genomic_DNA"/>
</dbReference>
<gene>
    <name evidence="2" type="ORF">CINF_0911</name>
</gene>
<feature type="transmembrane region" description="Helical" evidence="1">
    <location>
        <begin position="78"/>
        <end position="96"/>
    </location>
</feature>
<reference evidence="2 3" key="1">
    <citation type="submission" date="2020-02" db="EMBL/GenBank/DDBJ databases">
        <title>Complete genome sequence of the novel Campylobacter species Candidatus Campylobacter infans.</title>
        <authorList>
            <person name="Duim B."/>
            <person name="Zomer A."/>
            <person name="van der Graaf L."/>
            <person name="Wagenaar J."/>
        </authorList>
    </citation>
    <scope>NUCLEOTIDE SEQUENCE [LARGE SCALE GENOMIC DNA]</scope>
    <source>
        <strain evidence="2 3">19S00001</strain>
    </source>
</reference>
<keyword evidence="1" id="KW-0472">Membrane</keyword>
<keyword evidence="1" id="KW-1133">Transmembrane helix</keyword>
<dbReference type="KEGG" id="cinf:CINF_0911"/>
<organism evidence="2 3">
    <name type="scientific">Candidatus Campylobacter infans</name>
    <dbReference type="NCBI Taxonomy" id="2561898"/>
    <lineage>
        <taxon>Bacteria</taxon>
        <taxon>Pseudomonadati</taxon>
        <taxon>Campylobacterota</taxon>
        <taxon>Epsilonproteobacteria</taxon>
        <taxon>Campylobacterales</taxon>
        <taxon>Campylobacteraceae</taxon>
        <taxon>Campylobacter</taxon>
    </lineage>
</organism>
<dbReference type="Proteomes" id="UP000509414">
    <property type="component" value="Chromosome"/>
</dbReference>
<keyword evidence="3" id="KW-1185">Reference proteome</keyword>
<feature type="transmembrane region" description="Helical" evidence="1">
    <location>
        <begin position="155"/>
        <end position="187"/>
    </location>
</feature>
<evidence type="ECO:0000256" key="1">
    <source>
        <dbReference type="SAM" id="Phobius"/>
    </source>
</evidence>
<evidence type="ECO:0000313" key="3">
    <source>
        <dbReference type="Proteomes" id="UP000509414"/>
    </source>
</evidence>
<feature type="transmembrane region" description="Helical" evidence="1">
    <location>
        <begin position="103"/>
        <end position="121"/>
    </location>
</feature>
<dbReference type="AlphaFoldDB" id="A0A7H9CJH4"/>
<keyword evidence="1" id="KW-0812">Transmembrane</keyword>
<dbReference type="RefSeq" id="WP_179974647.1">
    <property type="nucleotide sequence ID" value="NZ_CP049075.1"/>
</dbReference>
<proteinExistence type="predicted"/>
<name>A0A7H9CJH4_9BACT</name>
<evidence type="ECO:0000313" key="2">
    <source>
        <dbReference type="EMBL" id="QLI05418.1"/>
    </source>
</evidence>